<comment type="cofactor">
    <cofactor evidence="1">
        <name>Mg(2+)</name>
        <dbReference type="ChEBI" id="CHEBI:18420"/>
    </cofactor>
</comment>
<dbReference type="GO" id="GO:0016854">
    <property type="term" value="F:racemase and epimerase activity"/>
    <property type="evidence" value="ECO:0007669"/>
    <property type="project" value="UniProtKB-ARBA"/>
</dbReference>
<gene>
    <name evidence="5" type="ORF">LX66_4826</name>
</gene>
<dbReference type="PANTHER" id="PTHR13794">
    <property type="entry name" value="ENOLASE SUPERFAMILY, MANDELATE RACEMASE"/>
    <property type="match status" value="1"/>
</dbReference>
<dbReference type="PANTHER" id="PTHR13794:SF58">
    <property type="entry name" value="MITOCHONDRIAL ENOLASE SUPERFAMILY MEMBER 1"/>
    <property type="match status" value="1"/>
</dbReference>
<dbReference type="PROSITE" id="PS00908">
    <property type="entry name" value="MR_MLE_1"/>
    <property type="match status" value="1"/>
</dbReference>
<dbReference type="GO" id="GO:0000287">
    <property type="term" value="F:magnesium ion binding"/>
    <property type="evidence" value="ECO:0007669"/>
    <property type="project" value="TreeGrafter"/>
</dbReference>
<dbReference type="GO" id="GO:0016052">
    <property type="term" value="P:carbohydrate catabolic process"/>
    <property type="evidence" value="ECO:0007669"/>
    <property type="project" value="TreeGrafter"/>
</dbReference>
<keyword evidence="3" id="KW-0460">Magnesium</keyword>
<dbReference type="SFLD" id="SFLDG00179">
    <property type="entry name" value="mandelate_racemase"/>
    <property type="match status" value="1"/>
</dbReference>
<sequence length="372" mass="40117">MKDQQEAVIRDTARIRQVKARAYRVPAETPEADGTLEWESTTLVLVEIQAGSCTGIGYTYSSSAAAGFINSELADLLLTQDALQIPHLTQTLIRNIRNNGNCGLAMMAVSAVDTALWDLKARMLELPLCRLLGQAKDAMPVYGSGGFTDYTRGRLQEQLGGWAAQGISSVKMKTGADPELDVARVRAAREAVGPATVLFVDANGAYTVKQALDKAARFAALGVTWLEEPVSSDNLEGLRFIRERAPAGMNIAAGEYAWNLACFRSMLQAGAVDVLQADATRCGGISGFLKAGHLCEAAGLPFSSHCAPALHLHAALALPSFFTGEYFYDHARIERMLFDGVSPPRQGCLLPDLDRPGLGLTFKHRDAEKFLI</sequence>
<dbReference type="CDD" id="cd03328">
    <property type="entry name" value="MR_like_3"/>
    <property type="match status" value="1"/>
</dbReference>
<dbReference type="PROSITE" id="PS00909">
    <property type="entry name" value="MR_MLE_2"/>
    <property type="match status" value="1"/>
</dbReference>
<accession>A0A562SUT5</accession>
<comment type="caution">
    <text evidence="5">The sequence shown here is derived from an EMBL/GenBank/DDBJ whole genome shotgun (WGS) entry which is preliminary data.</text>
</comment>
<dbReference type="Pfam" id="PF02746">
    <property type="entry name" value="MR_MLE_N"/>
    <property type="match status" value="1"/>
</dbReference>
<dbReference type="InterPro" id="IPR046945">
    <property type="entry name" value="RHMD-like"/>
</dbReference>
<dbReference type="SUPFAM" id="SSF51604">
    <property type="entry name" value="Enolase C-terminal domain-like"/>
    <property type="match status" value="1"/>
</dbReference>
<dbReference type="RefSeq" id="WP_145718125.1">
    <property type="nucleotide sequence ID" value="NZ_BAAAFY010000002.1"/>
</dbReference>
<evidence type="ECO:0000256" key="3">
    <source>
        <dbReference type="ARBA" id="ARBA00022842"/>
    </source>
</evidence>
<protein>
    <submittedName>
        <fullName evidence="5">L-alanine-DL-glutamate epimerase-like enolase superfamily enzyme</fullName>
    </submittedName>
</protein>
<dbReference type="GO" id="GO:0009063">
    <property type="term" value="P:amino acid catabolic process"/>
    <property type="evidence" value="ECO:0007669"/>
    <property type="project" value="InterPro"/>
</dbReference>
<evidence type="ECO:0000259" key="4">
    <source>
        <dbReference type="SMART" id="SM00922"/>
    </source>
</evidence>
<dbReference type="SUPFAM" id="SSF54826">
    <property type="entry name" value="Enolase N-terminal domain-like"/>
    <property type="match status" value="1"/>
</dbReference>
<dbReference type="InterPro" id="IPR018110">
    <property type="entry name" value="Mandel_Rmase/mucon_lact_enz_CS"/>
</dbReference>
<dbReference type="InterPro" id="IPR013342">
    <property type="entry name" value="Mandelate_racemase_C"/>
</dbReference>
<evidence type="ECO:0000313" key="6">
    <source>
        <dbReference type="Proteomes" id="UP000316778"/>
    </source>
</evidence>
<dbReference type="InterPro" id="IPR029065">
    <property type="entry name" value="Enolase_C-like"/>
</dbReference>
<keyword evidence="2" id="KW-0479">Metal-binding</keyword>
<evidence type="ECO:0000313" key="5">
    <source>
        <dbReference type="EMBL" id="TWI84456.1"/>
    </source>
</evidence>
<proteinExistence type="predicted"/>
<dbReference type="AlphaFoldDB" id="A0A562SUT5"/>
<name>A0A562SUT5_CHIJA</name>
<organism evidence="5 6">
    <name type="scientific">Chitinophaga japonensis</name>
    <name type="common">Flexibacter japonensis</name>
    <dbReference type="NCBI Taxonomy" id="104662"/>
    <lineage>
        <taxon>Bacteria</taxon>
        <taxon>Pseudomonadati</taxon>
        <taxon>Bacteroidota</taxon>
        <taxon>Chitinophagia</taxon>
        <taxon>Chitinophagales</taxon>
        <taxon>Chitinophagaceae</taxon>
        <taxon>Chitinophaga</taxon>
    </lineage>
</organism>
<dbReference type="InterPro" id="IPR036849">
    <property type="entry name" value="Enolase-like_C_sf"/>
</dbReference>
<evidence type="ECO:0000256" key="2">
    <source>
        <dbReference type="ARBA" id="ARBA00022723"/>
    </source>
</evidence>
<evidence type="ECO:0000256" key="1">
    <source>
        <dbReference type="ARBA" id="ARBA00001946"/>
    </source>
</evidence>
<dbReference type="Gene3D" id="3.20.20.120">
    <property type="entry name" value="Enolase-like C-terminal domain"/>
    <property type="match status" value="1"/>
</dbReference>
<dbReference type="Gene3D" id="3.30.390.10">
    <property type="entry name" value="Enolase-like, N-terminal domain"/>
    <property type="match status" value="1"/>
</dbReference>
<dbReference type="EMBL" id="VLLG01000005">
    <property type="protein sequence ID" value="TWI84456.1"/>
    <property type="molecule type" value="Genomic_DNA"/>
</dbReference>
<dbReference type="InterPro" id="IPR013341">
    <property type="entry name" value="Mandelate_racemase_N_dom"/>
</dbReference>
<dbReference type="InterPro" id="IPR029017">
    <property type="entry name" value="Enolase-like_N"/>
</dbReference>
<dbReference type="Proteomes" id="UP000316778">
    <property type="component" value="Unassembled WGS sequence"/>
</dbReference>
<keyword evidence="6" id="KW-1185">Reference proteome</keyword>
<dbReference type="SMART" id="SM00922">
    <property type="entry name" value="MR_MLE"/>
    <property type="match status" value="1"/>
</dbReference>
<dbReference type="SFLD" id="SFLDS00001">
    <property type="entry name" value="Enolase"/>
    <property type="match status" value="1"/>
</dbReference>
<feature type="domain" description="Mandelate racemase/muconate lactonizing enzyme C-terminal" evidence="4">
    <location>
        <begin position="152"/>
        <end position="248"/>
    </location>
</feature>
<reference evidence="5 6" key="1">
    <citation type="journal article" date="2013" name="Stand. Genomic Sci.">
        <title>Genomic Encyclopedia of Type Strains, Phase I: The one thousand microbial genomes (KMG-I) project.</title>
        <authorList>
            <person name="Kyrpides N.C."/>
            <person name="Woyke T."/>
            <person name="Eisen J.A."/>
            <person name="Garrity G."/>
            <person name="Lilburn T.G."/>
            <person name="Beck B.J."/>
            <person name="Whitman W.B."/>
            <person name="Hugenholtz P."/>
            <person name="Klenk H.P."/>
        </authorList>
    </citation>
    <scope>NUCLEOTIDE SEQUENCE [LARGE SCALE GENOMIC DNA]</scope>
    <source>
        <strain evidence="5 6">DSM 13484</strain>
    </source>
</reference>
<dbReference type="OrthoDB" id="9775391at2"/>
<dbReference type="Pfam" id="PF13378">
    <property type="entry name" value="MR_MLE_C"/>
    <property type="match status" value="1"/>
</dbReference>
<dbReference type="GO" id="GO:0016836">
    <property type="term" value="F:hydro-lyase activity"/>
    <property type="evidence" value="ECO:0007669"/>
    <property type="project" value="TreeGrafter"/>
</dbReference>